<proteinExistence type="predicted"/>
<sequence>MWRRTSIPPVGIGVEEPSSNVCGSAADGGEECRGNVFFILNGDNSGQSHVLKISYSRFHLDNLTFSVFVQELFCILSDVHVCCMLTAVVYYRLGVDFLSQNE</sequence>
<gene>
    <name evidence="1" type="ORF">L2E82_16428</name>
</gene>
<accession>A0ACB9F4V8</accession>
<comment type="caution">
    <text evidence="1">The sequence shown here is derived from an EMBL/GenBank/DDBJ whole genome shotgun (WGS) entry which is preliminary data.</text>
</comment>
<reference evidence="1 2" key="2">
    <citation type="journal article" date="2022" name="Mol. Ecol. Resour.">
        <title>The genomes of chicory, endive, great burdock and yacon provide insights into Asteraceae paleo-polyploidization history and plant inulin production.</title>
        <authorList>
            <person name="Fan W."/>
            <person name="Wang S."/>
            <person name="Wang H."/>
            <person name="Wang A."/>
            <person name="Jiang F."/>
            <person name="Liu H."/>
            <person name="Zhao H."/>
            <person name="Xu D."/>
            <person name="Zhang Y."/>
        </authorList>
    </citation>
    <scope>NUCLEOTIDE SEQUENCE [LARGE SCALE GENOMIC DNA]</scope>
    <source>
        <strain evidence="2">cv. Punajuju</strain>
        <tissue evidence="1">Leaves</tissue>
    </source>
</reference>
<keyword evidence="2" id="KW-1185">Reference proteome</keyword>
<organism evidence="1 2">
    <name type="scientific">Cichorium intybus</name>
    <name type="common">Chicory</name>
    <dbReference type="NCBI Taxonomy" id="13427"/>
    <lineage>
        <taxon>Eukaryota</taxon>
        <taxon>Viridiplantae</taxon>
        <taxon>Streptophyta</taxon>
        <taxon>Embryophyta</taxon>
        <taxon>Tracheophyta</taxon>
        <taxon>Spermatophyta</taxon>
        <taxon>Magnoliopsida</taxon>
        <taxon>eudicotyledons</taxon>
        <taxon>Gunneridae</taxon>
        <taxon>Pentapetalae</taxon>
        <taxon>asterids</taxon>
        <taxon>campanulids</taxon>
        <taxon>Asterales</taxon>
        <taxon>Asteraceae</taxon>
        <taxon>Cichorioideae</taxon>
        <taxon>Cichorieae</taxon>
        <taxon>Cichoriinae</taxon>
        <taxon>Cichorium</taxon>
    </lineage>
</organism>
<reference evidence="2" key="1">
    <citation type="journal article" date="2022" name="Mol. Ecol. Resour.">
        <title>The genomes of chicory, endive, great burdock and yacon provide insights into Asteraceae palaeo-polyploidization history and plant inulin production.</title>
        <authorList>
            <person name="Fan W."/>
            <person name="Wang S."/>
            <person name="Wang H."/>
            <person name="Wang A."/>
            <person name="Jiang F."/>
            <person name="Liu H."/>
            <person name="Zhao H."/>
            <person name="Xu D."/>
            <person name="Zhang Y."/>
        </authorList>
    </citation>
    <scope>NUCLEOTIDE SEQUENCE [LARGE SCALE GENOMIC DNA]</scope>
    <source>
        <strain evidence="2">cv. Punajuju</strain>
    </source>
</reference>
<evidence type="ECO:0000313" key="2">
    <source>
        <dbReference type="Proteomes" id="UP001055811"/>
    </source>
</evidence>
<dbReference type="Proteomes" id="UP001055811">
    <property type="component" value="Linkage Group LG03"/>
</dbReference>
<protein>
    <submittedName>
        <fullName evidence="1">Uncharacterized protein</fullName>
    </submittedName>
</protein>
<evidence type="ECO:0000313" key="1">
    <source>
        <dbReference type="EMBL" id="KAI3766373.1"/>
    </source>
</evidence>
<dbReference type="EMBL" id="CM042011">
    <property type="protein sequence ID" value="KAI3766373.1"/>
    <property type="molecule type" value="Genomic_DNA"/>
</dbReference>
<name>A0ACB9F4V8_CICIN</name>